<dbReference type="GO" id="GO:0008408">
    <property type="term" value="F:3'-5' exonuclease activity"/>
    <property type="evidence" value="ECO:0007669"/>
    <property type="project" value="InterPro"/>
</dbReference>
<dbReference type="Pfam" id="PF01336">
    <property type="entry name" value="tRNA_anti-codon"/>
    <property type="match status" value="1"/>
</dbReference>
<dbReference type="RefSeq" id="WP_044221521.1">
    <property type="nucleotide sequence ID" value="NZ_CAKZLC010000564.1"/>
</dbReference>
<dbReference type="PANTHER" id="PTHR32294">
    <property type="entry name" value="DNA POLYMERASE III SUBUNIT ALPHA"/>
    <property type="match status" value="1"/>
</dbReference>
<evidence type="ECO:0000256" key="6">
    <source>
        <dbReference type="ARBA" id="ARBA00022705"/>
    </source>
</evidence>
<dbReference type="GO" id="GO:0006260">
    <property type="term" value="P:DNA replication"/>
    <property type="evidence" value="ECO:0007669"/>
    <property type="project" value="UniProtKB-KW"/>
</dbReference>
<organism evidence="10 11">
    <name type="scientific">Phaeodactylibacter xiamenensis</name>
    <dbReference type="NCBI Taxonomy" id="1524460"/>
    <lineage>
        <taxon>Bacteria</taxon>
        <taxon>Pseudomonadati</taxon>
        <taxon>Bacteroidota</taxon>
        <taxon>Saprospiria</taxon>
        <taxon>Saprospirales</taxon>
        <taxon>Haliscomenobacteraceae</taxon>
        <taxon>Phaeodactylibacter</taxon>
    </lineage>
</organism>
<dbReference type="InterPro" id="IPR003141">
    <property type="entry name" value="Pol/His_phosphatase_N"/>
</dbReference>
<dbReference type="OrthoDB" id="9803237at2"/>
<evidence type="ECO:0000256" key="4">
    <source>
        <dbReference type="ARBA" id="ARBA00022679"/>
    </source>
</evidence>
<dbReference type="InterPro" id="IPR004013">
    <property type="entry name" value="PHP_dom"/>
</dbReference>
<comment type="caution">
    <text evidence="10">The sequence shown here is derived from an EMBL/GenBank/DDBJ whole genome shotgun (WGS) entry which is preliminary data.</text>
</comment>
<evidence type="ECO:0000313" key="11">
    <source>
        <dbReference type="Proteomes" id="UP000029736"/>
    </source>
</evidence>
<dbReference type="Gene3D" id="1.10.10.1600">
    <property type="entry name" value="Bacterial DNA polymerase III alpha subunit, thumb domain"/>
    <property type="match status" value="1"/>
</dbReference>
<dbReference type="EC" id="2.7.7.7" evidence="2"/>
<dbReference type="AlphaFoldDB" id="A0A098S5Q8"/>
<keyword evidence="6" id="KW-0235">DNA replication</keyword>
<dbReference type="CDD" id="cd12113">
    <property type="entry name" value="PHP_PolIIIA_DnaE3"/>
    <property type="match status" value="1"/>
</dbReference>
<evidence type="ECO:0000256" key="1">
    <source>
        <dbReference type="ARBA" id="ARBA00004496"/>
    </source>
</evidence>
<dbReference type="InterPro" id="IPR016195">
    <property type="entry name" value="Pol/histidinol_Pase-like"/>
</dbReference>
<evidence type="ECO:0000313" key="10">
    <source>
        <dbReference type="EMBL" id="KGE87679.1"/>
    </source>
</evidence>
<dbReference type="CDD" id="cd04485">
    <property type="entry name" value="DnaE_OBF"/>
    <property type="match status" value="1"/>
</dbReference>
<dbReference type="Pfam" id="PF14579">
    <property type="entry name" value="HHH_6"/>
    <property type="match status" value="1"/>
</dbReference>
<dbReference type="STRING" id="1524460.IX84_14190"/>
<dbReference type="InterPro" id="IPR041931">
    <property type="entry name" value="DNA_pol3_alpha_thumb_dom"/>
</dbReference>
<dbReference type="Pfam" id="PF02811">
    <property type="entry name" value="PHP"/>
    <property type="match status" value="1"/>
</dbReference>
<evidence type="ECO:0000256" key="2">
    <source>
        <dbReference type="ARBA" id="ARBA00012417"/>
    </source>
</evidence>
<dbReference type="GO" id="GO:0003887">
    <property type="term" value="F:DNA-directed DNA polymerase activity"/>
    <property type="evidence" value="ECO:0007669"/>
    <property type="project" value="UniProtKB-KW"/>
</dbReference>
<dbReference type="Pfam" id="PF17657">
    <property type="entry name" value="DNA_pol3_finger"/>
    <property type="match status" value="1"/>
</dbReference>
<dbReference type="NCBIfam" id="TIGR00594">
    <property type="entry name" value="polc"/>
    <property type="match status" value="1"/>
</dbReference>
<dbReference type="PANTHER" id="PTHR32294:SF0">
    <property type="entry name" value="DNA POLYMERASE III SUBUNIT ALPHA"/>
    <property type="match status" value="1"/>
</dbReference>
<protein>
    <recommendedName>
        <fullName evidence="3">DNA polymerase III subunit alpha</fullName>
        <ecNumber evidence="2">2.7.7.7</ecNumber>
    </recommendedName>
</protein>
<dbReference type="SUPFAM" id="SSF89550">
    <property type="entry name" value="PHP domain-like"/>
    <property type="match status" value="1"/>
</dbReference>
<keyword evidence="5" id="KW-0548">Nucleotidyltransferase</keyword>
<proteinExistence type="predicted"/>
<dbReference type="Proteomes" id="UP000029736">
    <property type="component" value="Unassembled WGS sequence"/>
</dbReference>
<sequence>MPEFVHLHCHTQYSLLDGASEIGAMMDKAAKDGQKGVALTDHGNMFGAFKFVAEAERRDLKPIIGCEFYVVEDRHKKAFSRAKGERDRRYHQLMLAKNQKGYENLSKLCSLGFIEGTYSKYPRIDKELIEKYHEGLVVTSCCIGAIIPQLFLAGKDEEAEQELKWWLNIFGDDYYIELQRHRGLDNIDVGKDSKGNPIYSNLSQEAVNQKLLKLAQKHNVKVIATNDSHYVEEDDWMPHDILLCINTGSLLEESTRFKFPSSDFYFKTQQQMSELFHDHEEALANTIEIYDKIDKLTLARDILLPAFPMPEQFATQDDYLRHLTYEGAKKRYGTITPEIKERLDFELSVIENSGYPGYFLIVQDFTTTAREMGVSVGPGRGSAAGSAVAYCIGITNVDPIKYDLLFERFLNPERISMPDIDIDFDDEGRQKVIDYVIDKYGQNQVAQIVTYGTMAAKSSLRDVGRVMDVPLSEVDRVAKTFPNHLKASLAKVLKDGDIDDKLKGALNSEEREKAYQFRQLAEADDKIGQMIQTARKLEGSVRNTGIHACGVVITPDDITRYVPVTADKDTGMLVSQFDNSVAEDAGLLKMDFLGLKTLTIIKKAVAMAERNHDVKLDMDMIPLDDPKTYELFQRGETVGIFQYESAGMQKYMKELKPTAFEDLIAMNALYRPGPLEYIPEFIDRKHGRKPVTYDLPDMQEYLEETYGITVYQEQVMLLSQKLAGFTKGQADMLRKGMGKKKKKIIDELHPKFIEGGVERGHDKDKLEKVWKDWEAFASYAFNKSHSTCYAFVAFQTAYLKAHYPAEFMASVLTNNKSDISKVTFFLQECKRMGLNVLGPSVNESVADFSVDKSGHIRFGLTALRGVGEGPVEAIVEERDENGKFESIFDMMRRLNLRSVNKKVMESLAMGGGFDCFEDTHRAQYFTPSDKFDSLLEHALRYGNAYQAQKAQAVNSLFGDSDEVLIPEPEVPECEPWPLIEQLNNEKNVTGIFISGHPLDDYKVEVENFTNCPLDQVEDSKNRPSLNVAGMVINARHLISKNGNGWGIFELQDYNGSLEFKLFGEDYQKFKHLLEIGKALYLNLGWQKSWRDESLEIKVKEIKLLDGIAENMTDAITLKIPVEGLTMELIEAVDKACAEHAGPHSLRMEIIDRSKRLKLKMKAKQRKVNAANGFIAELEKIGVEYVLN</sequence>
<dbReference type="Pfam" id="PF07733">
    <property type="entry name" value="DNA_pol3_alpha"/>
    <property type="match status" value="1"/>
</dbReference>
<evidence type="ECO:0000256" key="5">
    <source>
        <dbReference type="ARBA" id="ARBA00022695"/>
    </source>
</evidence>
<dbReference type="SMART" id="SM00481">
    <property type="entry name" value="POLIIIAc"/>
    <property type="match status" value="1"/>
</dbReference>
<name>A0A098S5Q8_9BACT</name>
<dbReference type="InterPro" id="IPR011708">
    <property type="entry name" value="DNA_pol3_alpha_NTPase_dom"/>
</dbReference>
<evidence type="ECO:0000256" key="8">
    <source>
        <dbReference type="ARBA" id="ARBA00049244"/>
    </source>
</evidence>
<dbReference type="InterPro" id="IPR004805">
    <property type="entry name" value="DnaE2/DnaE/PolC"/>
</dbReference>
<dbReference type="InterPro" id="IPR004365">
    <property type="entry name" value="NA-bd_OB_tRNA"/>
</dbReference>
<comment type="subcellular location">
    <subcellularLocation>
        <location evidence="1">Cytoplasm</location>
    </subcellularLocation>
</comment>
<dbReference type="InterPro" id="IPR029460">
    <property type="entry name" value="DNAPol_HHH"/>
</dbReference>
<reference evidence="10 11" key="1">
    <citation type="journal article" date="2014" name="Int. J. Syst. Evol. Microbiol.">
        <title>Phaeodactylibacter xiamenensis gen. nov., sp. nov., a member of the family Saprospiraceae isolated from the marine alga Phaeodactylum tricornutum.</title>
        <authorList>
            <person name="Chen Z.Jr."/>
            <person name="Lei X."/>
            <person name="Lai Q."/>
            <person name="Li Y."/>
            <person name="Zhang B."/>
            <person name="Zhang J."/>
            <person name="Zhang H."/>
            <person name="Yang L."/>
            <person name="Zheng W."/>
            <person name="Tian Y."/>
            <person name="Yu Z."/>
            <person name="Xu H.Jr."/>
            <person name="Zheng T."/>
        </authorList>
    </citation>
    <scope>NUCLEOTIDE SEQUENCE [LARGE SCALE GENOMIC DNA]</scope>
    <source>
        <strain evidence="10 11">KD52</strain>
    </source>
</reference>
<evidence type="ECO:0000259" key="9">
    <source>
        <dbReference type="SMART" id="SM00481"/>
    </source>
</evidence>
<dbReference type="GO" id="GO:0005737">
    <property type="term" value="C:cytoplasm"/>
    <property type="evidence" value="ECO:0007669"/>
    <property type="project" value="UniProtKB-SubCell"/>
</dbReference>
<accession>A0A098S5Q8</accession>
<dbReference type="Gene3D" id="3.20.20.140">
    <property type="entry name" value="Metal-dependent hydrolases"/>
    <property type="match status" value="1"/>
</dbReference>
<gene>
    <name evidence="10" type="ORF">IX84_14190</name>
</gene>
<dbReference type="Gene3D" id="1.10.150.870">
    <property type="match status" value="1"/>
</dbReference>
<evidence type="ECO:0000256" key="7">
    <source>
        <dbReference type="ARBA" id="ARBA00022932"/>
    </source>
</evidence>
<feature type="domain" description="Polymerase/histidinol phosphatase N-terminal" evidence="9">
    <location>
        <begin position="5"/>
        <end position="72"/>
    </location>
</feature>
<evidence type="ECO:0000256" key="3">
    <source>
        <dbReference type="ARBA" id="ARBA00019114"/>
    </source>
</evidence>
<keyword evidence="7" id="KW-0239">DNA-directed DNA polymerase</keyword>
<keyword evidence="11" id="KW-1185">Reference proteome</keyword>
<dbReference type="InterPro" id="IPR040982">
    <property type="entry name" value="DNA_pol3_finger"/>
</dbReference>
<dbReference type="GO" id="GO:0003676">
    <property type="term" value="F:nucleic acid binding"/>
    <property type="evidence" value="ECO:0007669"/>
    <property type="project" value="InterPro"/>
</dbReference>
<dbReference type="NCBIfam" id="NF004226">
    <property type="entry name" value="PRK05673.1"/>
    <property type="match status" value="1"/>
</dbReference>
<keyword evidence="4" id="KW-0808">Transferase</keyword>
<dbReference type="EMBL" id="JPOS01000034">
    <property type="protein sequence ID" value="KGE87679.1"/>
    <property type="molecule type" value="Genomic_DNA"/>
</dbReference>
<comment type="catalytic activity">
    <reaction evidence="8">
        <text>DNA(n) + a 2'-deoxyribonucleoside 5'-triphosphate = DNA(n+1) + diphosphate</text>
        <dbReference type="Rhea" id="RHEA:22508"/>
        <dbReference type="Rhea" id="RHEA-COMP:17339"/>
        <dbReference type="Rhea" id="RHEA-COMP:17340"/>
        <dbReference type="ChEBI" id="CHEBI:33019"/>
        <dbReference type="ChEBI" id="CHEBI:61560"/>
        <dbReference type="ChEBI" id="CHEBI:173112"/>
        <dbReference type="EC" id="2.7.7.7"/>
    </reaction>
</comment>